<reference evidence="1 2" key="1">
    <citation type="submission" date="2019-04" db="EMBL/GenBank/DDBJ databases">
        <title>Genome of a novel bacterium Candidatus Jettenia ecosi reconstructed from metagenome of an anammox bioreactor.</title>
        <authorList>
            <person name="Mardanov A.V."/>
            <person name="Beletsky A.V."/>
            <person name="Ravin N.V."/>
            <person name="Botchkova E.A."/>
            <person name="Litti Y.V."/>
            <person name="Nozhevnikova A.N."/>
        </authorList>
    </citation>
    <scope>NUCLEOTIDE SEQUENCE [LARGE SCALE GENOMIC DNA]</scope>
    <source>
        <strain evidence="1">J2</strain>
    </source>
</reference>
<dbReference type="Proteomes" id="UP000319783">
    <property type="component" value="Unassembled WGS sequence"/>
</dbReference>
<evidence type="ECO:0000313" key="2">
    <source>
        <dbReference type="Proteomes" id="UP000319783"/>
    </source>
</evidence>
<name>A0A533QBV0_9BACT</name>
<protein>
    <submittedName>
        <fullName evidence="1">Uncharacterized protein</fullName>
    </submittedName>
</protein>
<dbReference type="AlphaFoldDB" id="A0A533QBV0"/>
<evidence type="ECO:0000313" key="1">
    <source>
        <dbReference type="EMBL" id="TLD42194.1"/>
    </source>
</evidence>
<sequence>MEDFRRRIPSITEEAYNRGLAPAFLKRKKGFSKGIFRGTKDNKIRRKS</sequence>
<accession>A0A533QBV0</accession>
<organism evidence="1 2">
    <name type="scientific">Candidatus Jettenia ecosi</name>
    <dbReference type="NCBI Taxonomy" id="2494326"/>
    <lineage>
        <taxon>Bacteria</taxon>
        <taxon>Pseudomonadati</taxon>
        <taxon>Planctomycetota</taxon>
        <taxon>Candidatus Brocadiia</taxon>
        <taxon>Candidatus Brocadiales</taxon>
        <taxon>Candidatus Brocadiaceae</taxon>
        <taxon>Candidatus Jettenia</taxon>
    </lineage>
</organism>
<dbReference type="EMBL" id="SULG01000025">
    <property type="protein sequence ID" value="TLD42194.1"/>
    <property type="molecule type" value="Genomic_DNA"/>
</dbReference>
<proteinExistence type="predicted"/>
<comment type="caution">
    <text evidence="1">The sequence shown here is derived from an EMBL/GenBank/DDBJ whole genome shotgun (WGS) entry which is preliminary data.</text>
</comment>
<gene>
    <name evidence="1" type="ORF">JETT_1518</name>
</gene>